<dbReference type="Gene3D" id="3.30.40.10">
    <property type="entry name" value="Zinc/RING finger domain, C3HC4 (zinc finger)"/>
    <property type="match status" value="1"/>
</dbReference>
<dbReference type="PANTHER" id="PTHR31150:SF26">
    <property type="entry name" value="RING-TYPE DOMAIN-CONTAINING PROTEIN"/>
    <property type="match status" value="1"/>
</dbReference>
<feature type="compositionally biased region" description="Polar residues" evidence="2">
    <location>
        <begin position="115"/>
        <end position="139"/>
    </location>
</feature>
<evidence type="ECO:0000313" key="5">
    <source>
        <dbReference type="Proteomes" id="UP000030748"/>
    </source>
</evidence>
<dbReference type="InterPro" id="IPR001841">
    <property type="entry name" value="Znf_RING"/>
</dbReference>
<keyword evidence="5" id="KW-1185">Reference proteome</keyword>
<feature type="compositionally biased region" description="Polar residues" evidence="2">
    <location>
        <begin position="343"/>
        <end position="352"/>
    </location>
</feature>
<feature type="domain" description="RING-type" evidence="3">
    <location>
        <begin position="230"/>
        <end position="288"/>
    </location>
</feature>
<feature type="region of interest" description="Disordered" evidence="2">
    <location>
        <begin position="115"/>
        <end position="152"/>
    </location>
</feature>
<feature type="region of interest" description="Disordered" evidence="2">
    <location>
        <begin position="69"/>
        <end position="103"/>
    </location>
</feature>
<dbReference type="InterPro" id="IPR013083">
    <property type="entry name" value="Znf_RING/FYVE/PHD"/>
</dbReference>
<keyword evidence="1" id="KW-0479">Metal-binding</keyword>
<feature type="region of interest" description="Disordered" evidence="2">
    <location>
        <begin position="336"/>
        <end position="355"/>
    </location>
</feature>
<dbReference type="SMART" id="SM00184">
    <property type="entry name" value="RING"/>
    <property type="match status" value="1"/>
</dbReference>
<evidence type="ECO:0000313" key="4">
    <source>
        <dbReference type="EMBL" id="EYU42600.1"/>
    </source>
</evidence>
<dbReference type="PROSITE" id="PS50089">
    <property type="entry name" value="ZF_RING_2"/>
    <property type="match status" value="1"/>
</dbReference>
<dbReference type="PANTHER" id="PTHR31150">
    <property type="entry name" value="EXPRESSED PROTEIN"/>
    <property type="match status" value="1"/>
</dbReference>
<dbReference type="eggNOG" id="ENOG502QPQI">
    <property type="taxonomic scope" value="Eukaryota"/>
</dbReference>
<evidence type="ECO:0000256" key="1">
    <source>
        <dbReference type="PROSITE-ProRule" id="PRU00175"/>
    </source>
</evidence>
<feature type="compositionally biased region" description="Polar residues" evidence="2">
    <location>
        <begin position="69"/>
        <end position="87"/>
    </location>
</feature>
<dbReference type="Proteomes" id="UP000030748">
    <property type="component" value="Unassembled WGS sequence"/>
</dbReference>
<protein>
    <recommendedName>
        <fullName evidence="3">RING-type domain-containing protein</fullName>
    </recommendedName>
</protein>
<evidence type="ECO:0000259" key="3">
    <source>
        <dbReference type="PROSITE" id="PS50089"/>
    </source>
</evidence>
<gene>
    <name evidence="4" type="ORF">MIMGU_mgv1a007975mg</name>
</gene>
<reference evidence="4 5" key="1">
    <citation type="journal article" date="2013" name="Proc. Natl. Acad. Sci. U.S.A.">
        <title>Fine-scale variation in meiotic recombination in Mimulus inferred from population shotgun sequencing.</title>
        <authorList>
            <person name="Hellsten U."/>
            <person name="Wright K.M."/>
            <person name="Jenkins J."/>
            <person name="Shu S."/>
            <person name="Yuan Y."/>
            <person name="Wessler S.R."/>
            <person name="Schmutz J."/>
            <person name="Willis J.H."/>
            <person name="Rokhsar D.S."/>
        </authorList>
    </citation>
    <scope>NUCLEOTIDE SEQUENCE [LARGE SCALE GENOMIC DNA]</scope>
    <source>
        <strain evidence="5">cv. DUN x IM62</strain>
    </source>
</reference>
<name>A0A022RUJ3_ERYGU</name>
<sequence>MGAACCVAAKDRSIVNGARGETLHRHVRSPSWSFRWENRGRVAGEEIPANWSSGGNDQVEAKSSTTLETAFNSEEGSPLDSSRSLSWRKSPVSEGNAGTLLRLPVKESTESSYVSYPSPVKLSTSAPSVSSILPPNSTPSRRRHLSRTSEYKPPSFSIYEETSLSLPNESSKGSNGGSSDSWSIPIFSDLTPTRRERWSFDTENLSFGREKITTSSGRSSGFSSMDLQTCGVCTKPLIERSLWGQKIISTNELAVVSVLTCGHVYHAECLEYTTPEVNKYDPPCPVCTYGEKHAAYISETAMKAEMDLKARKRSKKRVVDSDLHSKIACDHHKCVRGEEKGPKTSSRTSMKSSLGKPFLKRHFSFSSKASRSLGESQSARRKGFFLGKI</sequence>
<keyword evidence="1" id="KW-0863">Zinc-finger</keyword>
<dbReference type="GO" id="GO:0008270">
    <property type="term" value="F:zinc ion binding"/>
    <property type="evidence" value="ECO:0007669"/>
    <property type="project" value="UniProtKB-KW"/>
</dbReference>
<dbReference type="EMBL" id="KI630281">
    <property type="protein sequence ID" value="EYU42600.1"/>
    <property type="molecule type" value="Genomic_DNA"/>
</dbReference>
<dbReference type="AlphaFoldDB" id="A0A022RUJ3"/>
<keyword evidence="1" id="KW-0862">Zinc</keyword>
<accession>A0A022RUJ3</accession>
<organism evidence="4 5">
    <name type="scientific">Erythranthe guttata</name>
    <name type="common">Yellow monkey flower</name>
    <name type="synonym">Mimulus guttatus</name>
    <dbReference type="NCBI Taxonomy" id="4155"/>
    <lineage>
        <taxon>Eukaryota</taxon>
        <taxon>Viridiplantae</taxon>
        <taxon>Streptophyta</taxon>
        <taxon>Embryophyta</taxon>
        <taxon>Tracheophyta</taxon>
        <taxon>Spermatophyta</taxon>
        <taxon>Magnoliopsida</taxon>
        <taxon>eudicotyledons</taxon>
        <taxon>Gunneridae</taxon>
        <taxon>Pentapetalae</taxon>
        <taxon>asterids</taxon>
        <taxon>lamiids</taxon>
        <taxon>Lamiales</taxon>
        <taxon>Phrymaceae</taxon>
        <taxon>Erythranthe</taxon>
    </lineage>
</organism>
<evidence type="ECO:0000256" key="2">
    <source>
        <dbReference type="SAM" id="MobiDB-lite"/>
    </source>
</evidence>
<dbReference type="STRING" id="4155.A0A022RUJ3"/>
<dbReference type="SUPFAM" id="SSF57850">
    <property type="entry name" value="RING/U-box"/>
    <property type="match status" value="1"/>
</dbReference>
<proteinExistence type="predicted"/>